<sequence length="86" mass="9853">MQSMERVGSALDNAAVESFHSVLEVEYVHRRTFATRAEARLKIATWIADFSHIRRRHSAADGKPPITFERIIQEARTETDQEDRAA</sequence>
<dbReference type="PANTHER" id="PTHR46889">
    <property type="entry name" value="TRANSPOSASE INSF FOR INSERTION SEQUENCE IS3B-RELATED"/>
    <property type="match status" value="1"/>
</dbReference>
<evidence type="ECO:0000313" key="3">
    <source>
        <dbReference type="Proteomes" id="UP000623010"/>
    </source>
</evidence>
<dbReference type="InterPro" id="IPR012337">
    <property type="entry name" value="RNaseH-like_sf"/>
</dbReference>
<name>A0A918REF3_9ACTN</name>
<accession>A0A918REF3</accession>
<proteinExistence type="predicted"/>
<dbReference type="GO" id="GO:0015074">
    <property type="term" value="P:DNA integration"/>
    <property type="evidence" value="ECO:0007669"/>
    <property type="project" value="InterPro"/>
</dbReference>
<comment type="caution">
    <text evidence="2">The sequence shown here is derived from an EMBL/GenBank/DDBJ whole genome shotgun (WGS) entry which is preliminary data.</text>
</comment>
<organism evidence="2 3">
    <name type="scientific">Streptomyces echinoruber</name>
    <dbReference type="NCBI Taxonomy" id="68898"/>
    <lineage>
        <taxon>Bacteria</taxon>
        <taxon>Bacillati</taxon>
        <taxon>Actinomycetota</taxon>
        <taxon>Actinomycetes</taxon>
        <taxon>Kitasatosporales</taxon>
        <taxon>Streptomycetaceae</taxon>
        <taxon>Streptomyces</taxon>
    </lineage>
</organism>
<feature type="domain" description="Integrase catalytic" evidence="1">
    <location>
        <begin position="3"/>
        <end position="65"/>
    </location>
</feature>
<evidence type="ECO:0000259" key="1">
    <source>
        <dbReference type="Pfam" id="PF13683"/>
    </source>
</evidence>
<reference evidence="2" key="1">
    <citation type="journal article" date="2014" name="Int. J. Syst. Evol. Microbiol.">
        <title>Complete genome sequence of Corynebacterium casei LMG S-19264T (=DSM 44701T), isolated from a smear-ripened cheese.</title>
        <authorList>
            <consortium name="US DOE Joint Genome Institute (JGI-PGF)"/>
            <person name="Walter F."/>
            <person name="Albersmeier A."/>
            <person name="Kalinowski J."/>
            <person name="Ruckert C."/>
        </authorList>
    </citation>
    <scope>NUCLEOTIDE SEQUENCE</scope>
    <source>
        <strain evidence="2">JCM 5016</strain>
    </source>
</reference>
<evidence type="ECO:0000313" key="2">
    <source>
        <dbReference type="EMBL" id="GGZ95322.1"/>
    </source>
</evidence>
<dbReference type="Pfam" id="PF13683">
    <property type="entry name" value="rve_3"/>
    <property type="match status" value="1"/>
</dbReference>
<dbReference type="SUPFAM" id="SSF53098">
    <property type="entry name" value="Ribonuclease H-like"/>
    <property type="match status" value="1"/>
</dbReference>
<dbReference type="Proteomes" id="UP000623010">
    <property type="component" value="Unassembled WGS sequence"/>
</dbReference>
<dbReference type="InterPro" id="IPR050900">
    <property type="entry name" value="Transposase_IS3/IS150/IS904"/>
</dbReference>
<dbReference type="RefSeq" id="WP_190058624.1">
    <property type="nucleotide sequence ID" value="NZ_BMWH01000015.1"/>
</dbReference>
<dbReference type="AlphaFoldDB" id="A0A918REF3"/>
<reference evidence="2" key="2">
    <citation type="submission" date="2020-09" db="EMBL/GenBank/DDBJ databases">
        <authorList>
            <person name="Sun Q."/>
            <person name="Ohkuma M."/>
        </authorList>
    </citation>
    <scope>NUCLEOTIDE SEQUENCE</scope>
    <source>
        <strain evidence="2">JCM 5016</strain>
    </source>
</reference>
<protein>
    <recommendedName>
        <fullName evidence="1">Integrase catalytic domain-containing protein</fullName>
    </recommendedName>
</protein>
<gene>
    <name evidence="2" type="ORF">GCM10010389_37920</name>
</gene>
<dbReference type="EMBL" id="BMWH01000015">
    <property type="protein sequence ID" value="GGZ95322.1"/>
    <property type="molecule type" value="Genomic_DNA"/>
</dbReference>
<keyword evidence="3" id="KW-1185">Reference proteome</keyword>
<dbReference type="PANTHER" id="PTHR46889:SF4">
    <property type="entry name" value="TRANSPOSASE INSO FOR INSERTION SEQUENCE ELEMENT IS911B-RELATED"/>
    <property type="match status" value="1"/>
</dbReference>
<dbReference type="InterPro" id="IPR001584">
    <property type="entry name" value="Integrase_cat-core"/>
</dbReference>